<dbReference type="SUPFAM" id="SSF47413">
    <property type="entry name" value="lambda repressor-like DNA-binding domains"/>
    <property type="match status" value="1"/>
</dbReference>
<dbReference type="InterPro" id="IPR001387">
    <property type="entry name" value="Cro/C1-type_HTH"/>
</dbReference>
<accession>A0A8J6N7Q5</accession>
<dbReference type="PANTHER" id="PTHR40455">
    <property type="entry name" value="ANTITOXIN HIGA"/>
    <property type="match status" value="1"/>
</dbReference>
<evidence type="ECO:0000259" key="1">
    <source>
        <dbReference type="PROSITE" id="PS50943"/>
    </source>
</evidence>
<comment type="caution">
    <text evidence="2">The sequence shown here is derived from an EMBL/GenBank/DDBJ whole genome shotgun (WGS) entry which is preliminary data.</text>
</comment>
<dbReference type="InterPro" id="IPR010982">
    <property type="entry name" value="Lambda_DNA-bd_dom_sf"/>
</dbReference>
<protein>
    <submittedName>
        <fullName evidence="2">Transcriptional regulator</fullName>
    </submittedName>
</protein>
<dbReference type="PROSITE" id="PS50943">
    <property type="entry name" value="HTH_CROC1"/>
    <property type="match status" value="1"/>
</dbReference>
<feature type="domain" description="HTH cro/C1-type" evidence="1">
    <location>
        <begin position="72"/>
        <end position="125"/>
    </location>
</feature>
<dbReference type="Proteomes" id="UP000603545">
    <property type="component" value="Unassembled WGS sequence"/>
</dbReference>
<dbReference type="InterPro" id="IPR039060">
    <property type="entry name" value="Antitox_HigA"/>
</dbReference>
<gene>
    <name evidence="2" type="ORF">H8E80_07685</name>
</gene>
<dbReference type="EMBL" id="JACNLL010000069">
    <property type="protein sequence ID" value="MBC8199908.1"/>
    <property type="molecule type" value="Genomic_DNA"/>
</dbReference>
<organism evidence="2 3">
    <name type="scientific">Candidatus Desulfaltia bathyphila</name>
    <dbReference type="NCBI Taxonomy" id="2841697"/>
    <lineage>
        <taxon>Bacteria</taxon>
        <taxon>Pseudomonadati</taxon>
        <taxon>Thermodesulfobacteriota</taxon>
        <taxon>Desulfobacteria</taxon>
        <taxon>Desulfobacterales</taxon>
        <taxon>Desulfobacterales incertae sedis</taxon>
        <taxon>Candidatus Desulfaltia</taxon>
    </lineage>
</organism>
<sequence>MPALNQYDYNELYPLRVIKNNKDYKLALKSLEAVFDETGGKLAEYAETLTVLIEHYESENFPMNESKGVDLLEFLMAQNDLKQKDLTGIIGTKSSVSEILSRKRPLNLQHIRALADKFNVKPATFI</sequence>
<dbReference type="CDD" id="cd00093">
    <property type="entry name" value="HTH_XRE"/>
    <property type="match status" value="1"/>
</dbReference>
<evidence type="ECO:0000313" key="3">
    <source>
        <dbReference type="Proteomes" id="UP000603545"/>
    </source>
</evidence>
<dbReference type="GO" id="GO:0006355">
    <property type="term" value="P:regulation of DNA-templated transcription"/>
    <property type="evidence" value="ECO:0007669"/>
    <property type="project" value="InterPro"/>
</dbReference>
<dbReference type="PANTHER" id="PTHR40455:SF1">
    <property type="entry name" value="ANTITOXIN HIGA"/>
    <property type="match status" value="1"/>
</dbReference>
<evidence type="ECO:0000313" key="2">
    <source>
        <dbReference type="EMBL" id="MBC8199908.1"/>
    </source>
</evidence>
<dbReference type="GO" id="GO:0001046">
    <property type="term" value="F:core promoter sequence-specific DNA binding"/>
    <property type="evidence" value="ECO:0007669"/>
    <property type="project" value="TreeGrafter"/>
</dbReference>
<dbReference type="Gene3D" id="1.10.260.40">
    <property type="entry name" value="lambda repressor-like DNA-binding domains"/>
    <property type="match status" value="1"/>
</dbReference>
<dbReference type="AlphaFoldDB" id="A0A8J6N7Q5"/>
<name>A0A8J6N7Q5_9BACT</name>
<proteinExistence type="predicted"/>
<reference evidence="2 3" key="1">
    <citation type="submission" date="2020-08" db="EMBL/GenBank/DDBJ databases">
        <title>Bridging the membrane lipid divide: bacteria of the FCB group superphylum have the potential to synthesize archaeal ether lipids.</title>
        <authorList>
            <person name="Villanueva L."/>
            <person name="Von Meijenfeldt F.A.B."/>
            <person name="Westbye A.B."/>
            <person name="Yadav S."/>
            <person name="Hopmans E.C."/>
            <person name="Dutilh B.E."/>
            <person name="Sinninghe Damste J.S."/>
        </authorList>
    </citation>
    <scope>NUCLEOTIDE SEQUENCE [LARGE SCALE GENOMIC DNA]</scope>
    <source>
        <strain evidence="2">NIOZ-UU82</strain>
    </source>
</reference>